<evidence type="ECO:0000313" key="2">
    <source>
        <dbReference type="Proteomes" id="UP000198500"/>
    </source>
</evidence>
<dbReference type="Proteomes" id="UP000198500">
    <property type="component" value="Unassembled WGS sequence"/>
</dbReference>
<dbReference type="InterPro" id="IPR007446">
    <property type="entry name" value="PilP"/>
</dbReference>
<dbReference type="STRING" id="574349.SAMN05443545_102388"/>
<dbReference type="Gene3D" id="2.30.30.830">
    <property type="match status" value="1"/>
</dbReference>
<gene>
    <name evidence="1" type="ORF">SAMN05443545_102388</name>
</gene>
<protein>
    <submittedName>
        <fullName evidence="1">Type IV pilus assembly protein PilP</fullName>
    </submittedName>
</protein>
<dbReference type="EMBL" id="FNNI01000002">
    <property type="protein sequence ID" value="SDW66354.1"/>
    <property type="molecule type" value="Genomic_DNA"/>
</dbReference>
<evidence type="ECO:0000313" key="1">
    <source>
        <dbReference type="EMBL" id="SDW66354.1"/>
    </source>
</evidence>
<dbReference type="PROSITE" id="PS51257">
    <property type="entry name" value="PROKAR_LIPOPROTEIN"/>
    <property type="match status" value="1"/>
</dbReference>
<proteinExistence type="predicted"/>
<sequence>MRWPEVAIWGVLASLAGCVDPDLSGLERRLAAQASSTGSSQSVPSYVPVYPRFAYHHGDKRSPFLAKARDPQADIMDSQSERAEQQRSRVSLAAFKLEDLALVGTLAVGERYSALIRDPRGRVHLVQPGAYLGDSASEVVAIDATRMTIAEKRPDGQGGWARHISRLSLDDDTGNGTSE</sequence>
<name>A0A1H2VEL1_9GAMM</name>
<accession>A0A1H2VEL1</accession>
<dbReference type="AlphaFoldDB" id="A0A1H2VEL1"/>
<organism evidence="1 2">
    <name type="scientific">Aidingimonas halophila</name>
    <dbReference type="NCBI Taxonomy" id="574349"/>
    <lineage>
        <taxon>Bacteria</taxon>
        <taxon>Pseudomonadati</taxon>
        <taxon>Pseudomonadota</taxon>
        <taxon>Gammaproteobacteria</taxon>
        <taxon>Oceanospirillales</taxon>
        <taxon>Halomonadaceae</taxon>
        <taxon>Aidingimonas</taxon>
    </lineage>
</organism>
<reference evidence="1 2" key="1">
    <citation type="submission" date="2016-10" db="EMBL/GenBank/DDBJ databases">
        <authorList>
            <person name="de Groot N.N."/>
        </authorList>
    </citation>
    <scope>NUCLEOTIDE SEQUENCE [LARGE SCALE GENOMIC DNA]</scope>
    <source>
        <strain evidence="1 2">DSM 19219</strain>
    </source>
</reference>
<keyword evidence="2" id="KW-1185">Reference proteome</keyword>
<dbReference type="Pfam" id="PF04351">
    <property type="entry name" value="PilP"/>
    <property type="match status" value="1"/>
</dbReference>
<dbReference type="RefSeq" id="WP_189462076.1">
    <property type="nucleotide sequence ID" value="NZ_BMXH01000002.1"/>
</dbReference>